<sequence>MTNTIGIVIERFKSMSTPMPSVTDKGKYVLLGIFNCILFGVGMIIIGVMNNDAPDIITGILQLCIPFVGWIWAIIWGILIGFVMIVNLGNSGARLAGIRCYIPGMNTYEPVGVGYNHLSSNLPIYNSNNMESILAKQDIIGHNIQTQDINQQYIDNFQQGYQTNVNLIDNPNISS</sequence>
<dbReference type="AlphaFoldDB" id="A0A1J4MPF8"/>
<dbReference type="GeneID" id="92364920"/>
<keyword evidence="1" id="KW-1133">Transmembrane helix</keyword>
<keyword evidence="1" id="KW-0812">Transmembrane</keyword>
<evidence type="ECO:0000313" key="2">
    <source>
        <dbReference type="EMBL" id="OII76146.1"/>
    </source>
</evidence>
<protein>
    <recommendedName>
        <fullName evidence="4">Transmembrane protein</fullName>
    </recommendedName>
</protein>
<proteinExistence type="predicted"/>
<dbReference type="Proteomes" id="UP000186804">
    <property type="component" value="Unassembled WGS sequence"/>
</dbReference>
<evidence type="ECO:0008006" key="4">
    <source>
        <dbReference type="Google" id="ProtNLM"/>
    </source>
</evidence>
<organism evidence="2 3">
    <name type="scientific">Cryptosporidium andersoni</name>
    <dbReference type="NCBI Taxonomy" id="117008"/>
    <lineage>
        <taxon>Eukaryota</taxon>
        <taxon>Sar</taxon>
        <taxon>Alveolata</taxon>
        <taxon>Apicomplexa</taxon>
        <taxon>Conoidasida</taxon>
        <taxon>Coccidia</taxon>
        <taxon>Eucoccidiorida</taxon>
        <taxon>Eimeriorina</taxon>
        <taxon>Cryptosporidiidae</taxon>
        <taxon>Cryptosporidium</taxon>
    </lineage>
</organism>
<dbReference type="OrthoDB" id="361532at2759"/>
<comment type="caution">
    <text evidence="2">The sequence shown here is derived from an EMBL/GenBank/DDBJ whole genome shotgun (WGS) entry which is preliminary data.</text>
</comment>
<dbReference type="VEuPathDB" id="CryptoDB:cand_007350"/>
<gene>
    <name evidence="2" type="ORF">cand_007350</name>
</gene>
<accession>A0A1J4MPF8</accession>
<evidence type="ECO:0000256" key="1">
    <source>
        <dbReference type="SAM" id="Phobius"/>
    </source>
</evidence>
<feature type="transmembrane region" description="Helical" evidence="1">
    <location>
        <begin position="69"/>
        <end position="89"/>
    </location>
</feature>
<name>A0A1J4MPF8_9CRYT</name>
<dbReference type="RefSeq" id="XP_067067992.1">
    <property type="nucleotide sequence ID" value="XM_067210975.1"/>
</dbReference>
<reference evidence="2 3" key="1">
    <citation type="submission" date="2016-10" db="EMBL/GenBank/DDBJ databases">
        <title>Reductive evolution of mitochondrial metabolism and differential evolution of invasion-related proteins in Cryptosporidium.</title>
        <authorList>
            <person name="Liu S."/>
            <person name="Roellig D.M."/>
            <person name="Guo Y."/>
            <person name="Li N."/>
            <person name="Frace M.A."/>
            <person name="Tang K."/>
            <person name="Zhang L."/>
            <person name="Feng Y."/>
            <person name="Xiao L."/>
        </authorList>
    </citation>
    <scope>NUCLEOTIDE SEQUENCE [LARGE SCALE GENOMIC DNA]</scope>
    <source>
        <strain evidence="2">30847</strain>
    </source>
</reference>
<feature type="transmembrane region" description="Helical" evidence="1">
    <location>
        <begin position="28"/>
        <end position="49"/>
    </location>
</feature>
<evidence type="ECO:0000313" key="3">
    <source>
        <dbReference type="Proteomes" id="UP000186804"/>
    </source>
</evidence>
<feature type="non-terminal residue" evidence="2">
    <location>
        <position position="175"/>
    </location>
</feature>
<dbReference type="EMBL" id="LRBS01000068">
    <property type="protein sequence ID" value="OII76146.1"/>
    <property type="molecule type" value="Genomic_DNA"/>
</dbReference>
<keyword evidence="3" id="KW-1185">Reference proteome</keyword>
<keyword evidence="1" id="KW-0472">Membrane</keyword>